<dbReference type="PANTHER" id="PTHR23028">
    <property type="entry name" value="ACETYLTRANSFERASE"/>
    <property type="match status" value="1"/>
</dbReference>
<evidence type="ECO:0000256" key="1">
    <source>
        <dbReference type="SAM" id="Phobius"/>
    </source>
</evidence>
<keyword evidence="1" id="KW-1133">Transmembrane helix</keyword>
<organism evidence="3 4">
    <name type="scientific">Dyadobacter koreensis</name>
    <dbReference type="NCBI Taxonomy" id="408657"/>
    <lineage>
        <taxon>Bacteria</taxon>
        <taxon>Pseudomonadati</taxon>
        <taxon>Bacteroidota</taxon>
        <taxon>Cytophagia</taxon>
        <taxon>Cytophagales</taxon>
        <taxon>Spirosomataceae</taxon>
        <taxon>Dyadobacter</taxon>
    </lineage>
</organism>
<feature type="domain" description="Acyltransferase 3" evidence="2">
    <location>
        <begin position="14"/>
        <end position="335"/>
    </location>
</feature>
<name>A0A1H6W4K6_9BACT</name>
<dbReference type="GO" id="GO:0016020">
    <property type="term" value="C:membrane"/>
    <property type="evidence" value="ECO:0007669"/>
    <property type="project" value="TreeGrafter"/>
</dbReference>
<dbReference type="InterPro" id="IPR002656">
    <property type="entry name" value="Acyl_transf_3_dom"/>
</dbReference>
<evidence type="ECO:0000313" key="3">
    <source>
        <dbReference type="EMBL" id="SEJ10174.1"/>
    </source>
</evidence>
<sequence length="362" mass="42700">MISGEQKIKLSYYKELDGVRAIAILMVMFFHFFSDFETQGSIFQFLKRFALKGESGVTLFFVLSGFLITRILLSTRESKNYFYNFFVRRSLRIFPLYYLFLVIYYLTPLFFGGSIPEFGLQVYYWIYLQDFSTTFGWKSEGPGQFWSLAVEEHFYLVWPFLIYYLRERAISFWIGVIIITSFVLRIYMSQHYPLIHHFTFTRMDDLAIGAILALLEYHGFVKRKNAIYFLLLLIPVNMVWVFNRFVGPSIQESVSFLQTSISFCSLIGFVICLNEDNWLKKFLSQGPLIYTGKVSYGLYVFHPFCFKLFEIFLNTKFWAVNLIGSLVFTYVIATLSYYYFEAYFLKLKERYSGNKKVAPVAG</sequence>
<dbReference type="PANTHER" id="PTHR23028:SF53">
    <property type="entry name" value="ACYL_TRANSF_3 DOMAIN-CONTAINING PROTEIN"/>
    <property type="match status" value="1"/>
</dbReference>
<dbReference type="GO" id="GO:0016747">
    <property type="term" value="F:acyltransferase activity, transferring groups other than amino-acyl groups"/>
    <property type="evidence" value="ECO:0007669"/>
    <property type="project" value="InterPro"/>
</dbReference>
<dbReference type="Pfam" id="PF01757">
    <property type="entry name" value="Acyl_transf_3"/>
    <property type="match status" value="1"/>
</dbReference>
<keyword evidence="3" id="KW-0808">Transferase</keyword>
<accession>A0A1H6W4K6</accession>
<dbReference type="AlphaFoldDB" id="A0A1H6W4K6"/>
<feature type="transmembrane region" description="Helical" evidence="1">
    <location>
        <begin position="94"/>
        <end position="115"/>
    </location>
</feature>
<dbReference type="Proteomes" id="UP000199532">
    <property type="component" value="Unassembled WGS sequence"/>
</dbReference>
<keyword evidence="4" id="KW-1185">Reference proteome</keyword>
<feature type="transmembrane region" description="Helical" evidence="1">
    <location>
        <begin position="194"/>
        <end position="215"/>
    </location>
</feature>
<feature type="transmembrane region" description="Helical" evidence="1">
    <location>
        <begin position="318"/>
        <end position="340"/>
    </location>
</feature>
<feature type="transmembrane region" description="Helical" evidence="1">
    <location>
        <begin position="145"/>
        <end position="165"/>
    </location>
</feature>
<dbReference type="EMBL" id="FNXY01000005">
    <property type="protein sequence ID" value="SEJ10174.1"/>
    <property type="molecule type" value="Genomic_DNA"/>
</dbReference>
<dbReference type="GO" id="GO:0016787">
    <property type="term" value="F:hydrolase activity"/>
    <property type="evidence" value="ECO:0007669"/>
    <property type="project" value="UniProtKB-KW"/>
</dbReference>
<evidence type="ECO:0000313" key="4">
    <source>
        <dbReference type="Proteomes" id="UP000199532"/>
    </source>
</evidence>
<keyword evidence="1" id="KW-0812">Transmembrane</keyword>
<proteinExistence type="predicted"/>
<keyword evidence="3" id="KW-0012">Acyltransferase</keyword>
<feature type="transmembrane region" description="Helical" evidence="1">
    <location>
        <begin position="12"/>
        <end position="33"/>
    </location>
</feature>
<dbReference type="RefSeq" id="WP_090336763.1">
    <property type="nucleotide sequence ID" value="NZ_FNXY01000005.1"/>
</dbReference>
<protein>
    <submittedName>
        <fullName evidence="3">Peptidoglycan/LPS O-acetylase OafA/YrhL, contains acyltransferase and SGNH-hydrolase domains</fullName>
    </submittedName>
</protein>
<reference evidence="3 4" key="1">
    <citation type="submission" date="2016-10" db="EMBL/GenBank/DDBJ databases">
        <authorList>
            <person name="de Groot N.N."/>
        </authorList>
    </citation>
    <scope>NUCLEOTIDE SEQUENCE [LARGE SCALE GENOMIC DNA]</scope>
    <source>
        <strain evidence="3 4">DSM 19938</strain>
    </source>
</reference>
<feature type="transmembrane region" description="Helical" evidence="1">
    <location>
        <begin position="227"/>
        <end position="247"/>
    </location>
</feature>
<dbReference type="GO" id="GO:0000271">
    <property type="term" value="P:polysaccharide biosynthetic process"/>
    <property type="evidence" value="ECO:0007669"/>
    <property type="project" value="TreeGrafter"/>
</dbReference>
<dbReference type="InterPro" id="IPR050879">
    <property type="entry name" value="Acyltransferase_3"/>
</dbReference>
<dbReference type="OrthoDB" id="9796461at2"/>
<keyword evidence="3" id="KW-0378">Hydrolase</keyword>
<feature type="transmembrane region" description="Helical" evidence="1">
    <location>
        <begin position="294"/>
        <end position="312"/>
    </location>
</feature>
<feature type="transmembrane region" description="Helical" evidence="1">
    <location>
        <begin position="253"/>
        <end position="273"/>
    </location>
</feature>
<evidence type="ECO:0000259" key="2">
    <source>
        <dbReference type="Pfam" id="PF01757"/>
    </source>
</evidence>
<feature type="transmembrane region" description="Helical" evidence="1">
    <location>
        <begin position="53"/>
        <end position="73"/>
    </location>
</feature>
<gene>
    <name evidence="3" type="ORF">SAMN04487995_3218</name>
</gene>
<keyword evidence="1" id="KW-0472">Membrane</keyword>
<feature type="transmembrane region" description="Helical" evidence="1">
    <location>
        <begin position="170"/>
        <end position="188"/>
    </location>
</feature>